<dbReference type="HOGENOM" id="CLU_020695_2_4_1"/>
<dbReference type="RefSeq" id="XP_002289854.1">
    <property type="nucleotide sequence ID" value="XM_002289818.1"/>
</dbReference>
<evidence type="ECO:0000256" key="1">
    <source>
        <dbReference type="ARBA" id="ARBA00022618"/>
    </source>
</evidence>
<dbReference type="Gene3D" id="1.10.472.10">
    <property type="entry name" value="Cyclin-like"/>
    <property type="match status" value="1"/>
</dbReference>
<dbReference type="eggNOG" id="KOG0653">
    <property type="taxonomic scope" value="Eukaryota"/>
</dbReference>
<proteinExistence type="inferred from homology"/>
<dbReference type="FunFam" id="1.10.472.10:FF:000001">
    <property type="entry name" value="G2/mitotic-specific cyclin"/>
    <property type="match status" value="1"/>
</dbReference>
<protein>
    <submittedName>
        <fullName evidence="6">Cyclin putative cyclin</fullName>
    </submittedName>
</protein>
<name>B8BZQ6_THAPS</name>
<dbReference type="Proteomes" id="UP000001449">
    <property type="component" value="Chromosome 4"/>
</dbReference>
<dbReference type="PANTHER" id="PTHR10177">
    <property type="entry name" value="CYCLINS"/>
    <property type="match status" value="1"/>
</dbReference>
<dbReference type="SMART" id="SM00385">
    <property type="entry name" value="CYCLIN"/>
    <property type="match status" value="1"/>
</dbReference>
<evidence type="ECO:0000259" key="5">
    <source>
        <dbReference type="SMART" id="SM00385"/>
    </source>
</evidence>
<dbReference type="GO" id="GO:0051301">
    <property type="term" value="P:cell division"/>
    <property type="evidence" value="ECO:0007669"/>
    <property type="project" value="UniProtKB-KW"/>
</dbReference>
<evidence type="ECO:0000256" key="4">
    <source>
        <dbReference type="RuleBase" id="RU000383"/>
    </source>
</evidence>
<reference evidence="6 7" key="1">
    <citation type="journal article" date="2004" name="Science">
        <title>The genome of the diatom Thalassiosira pseudonana: ecology, evolution, and metabolism.</title>
        <authorList>
            <person name="Armbrust E.V."/>
            <person name="Berges J.A."/>
            <person name="Bowler C."/>
            <person name="Green B.R."/>
            <person name="Martinez D."/>
            <person name="Putnam N.H."/>
            <person name="Zhou S."/>
            <person name="Allen A.E."/>
            <person name="Apt K.E."/>
            <person name="Bechner M."/>
            <person name="Brzezinski M.A."/>
            <person name="Chaal B.K."/>
            <person name="Chiovitti A."/>
            <person name="Davis A.K."/>
            <person name="Demarest M.S."/>
            <person name="Detter J.C."/>
            <person name="Glavina T."/>
            <person name="Goodstein D."/>
            <person name="Hadi M.Z."/>
            <person name="Hellsten U."/>
            <person name="Hildebrand M."/>
            <person name="Jenkins B.D."/>
            <person name="Jurka J."/>
            <person name="Kapitonov V.V."/>
            <person name="Kroger N."/>
            <person name="Lau W.W."/>
            <person name="Lane T.W."/>
            <person name="Larimer F.W."/>
            <person name="Lippmeier J.C."/>
            <person name="Lucas S."/>
            <person name="Medina M."/>
            <person name="Montsant A."/>
            <person name="Obornik M."/>
            <person name="Parker M.S."/>
            <person name="Palenik B."/>
            <person name="Pazour G.J."/>
            <person name="Richardson P.M."/>
            <person name="Rynearson T.A."/>
            <person name="Saito M.A."/>
            <person name="Schwartz D.C."/>
            <person name="Thamatrakoln K."/>
            <person name="Valentin K."/>
            <person name="Vardi A."/>
            <person name="Wilkerson F.P."/>
            <person name="Rokhsar D.S."/>
        </authorList>
    </citation>
    <scope>NUCLEOTIDE SEQUENCE [LARGE SCALE GENOMIC DNA]</scope>
    <source>
        <strain evidence="6 7">CCMP1335</strain>
    </source>
</reference>
<dbReference type="InParanoid" id="B8BZQ6"/>
<comment type="similarity">
    <text evidence="4">Belongs to the cyclin family.</text>
</comment>
<gene>
    <name evidence="6" type="ORF">THAPSDRAFT_33513</name>
</gene>
<dbReference type="InterPro" id="IPR006671">
    <property type="entry name" value="Cyclin_N"/>
</dbReference>
<keyword evidence="1" id="KW-0132">Cell division</keyword>
<dbReference type="InterPro" id="IPR013763">
    <property type="entry name" value="Cyclin-like_dom"/>
</dbReference>
<dbReference type="EMBL" id="CM000641">
    <property type="protein sequence ID" value="EED93391.1"/>
    <property type="molecule type" value="Genomic_DNA"/>
</dbReference>
<accession>B8BZQ6</accession>
<dbReference type="PaxDb" id="35128-Thaps33513"/>
<dbReference type="AlphaFoldDB" id="B8BZQ6"/>
<keyword evidence="2 4" id="KW-0195">Cyclin</keyword>
<feature type="non-terminal residue" evidence="6">
    <location>
        <position position="161"/>
    </location>
</feature>
<dbReference type="CDD" id="cd20507">
    <property type="entry name" value="CYCLIN_CCNB1-like_rpt1"/>
    <property type="match status" value="1"/>
</dbReference>
<feature type="domain" description="Cyclin-like" evidence="5">
    <location>
        <begin position="17"/>
        <end position="101"/>
    </location>
</feature>
<dbReference type="GeneID" id="7448826"/>
<sequence length="161" mass="18782">MHSQNDINAKMRAILVDWLVEVHMKFRLHPETLYLCVNIIDRYCSKVDVKRSKLQLIGVTALLVACKHEEIYPPEVRDCVYITDRAYDRQEVLDMEQSILKELDWKISVPTAYPFLHRFLSITGASEMTRHAANFYMERSLQEHDLLNYRPSLVCAAAVVL</sequence>
<evidence type="ECO:0000313" key="6">
    <source>
        <dbReference type="EMBL" id="EED93391.1"/>
    </source>
</evidence>
<dbReference type="GO" id="GO:0000307">
    <property type="term" value="C:cyclin-dependent protein kinase holoenzyme complex"/>
    <property type="evidence" value="ECO:0000318"/>
    <property type="project" value="GO_Central"/>
</dbReference>
<keyword evidence="7" id="KW-1185">Reference proteome</keyword>
<dbReference type="Pfam" id="PF00134">
    <property type="entry name" value="Cyclin_N"/>
    <property type="match status" value="1"/>
</dbReference>
<organism evidence="6 7">
    <name type="scientific">Thalassiosira pseudonana</name>
    <name type="common">Marine diatom</name>
    <name type="synonym">Cyclotella nana</name>
    <dbReference type="NCBI Taxonomy" id="35128"/>
    <lineage>
        <taxon>Eukaryota</taxon>
        <taxon>Sar</taxon>
        <taxon>Stramenopiles</taxon>
        <taxon>Ochrophyta</taxon>
        <taxon>Bacillariophyta</taxon>
        <taxon>Coscinodiscophyceae</taxon>
        <taxon>Thalassiosirophycidae</taxon>
        <taxon>Thalassiosirales</taxon>
        <taxon>Thalassiosiraceae</taxon>
        <taxon>Thalassiosira</taxon>
    </lineage>
</organism>
<evidence type="ECO:0000256" key="2">
    <source>
        <dbReference type="ARBA" id="ARBA00023127"/>
    </source>
</evidence>
<dbReference type="InterPro" id="IPR036915">
    <property type="entry name" value="Cyclin-like_sf"/>
</dbReference>
<dbReference type="GO" id="GO:0000082">
    <property type="term" value="P:G1/S transition of mitotic cell cycle"/>
    <property type="evidence" value="ECO:0000318"/>
    <property type="project" value="GO_Central"/>
</dbReference>
<dbReference type="OMA" id="CAMIAIR"/>
<evidence type="ECO:0000256" key="3">
    <source>
        <dbReference type="ARBA" id="ARBA00023306"/>
    </source>
</evidence>
<dbReference type="GO" id="GO:0005634">
    <property type="term" value="C:nucleus"/>
    <property type="evidence" value="ECO:0000318"/>
    <property type="project" value="GO_Central"/>
</dbReference>
<dbReference type="InterPro" id="IPR004367">
    <property type="entry name" value="Cyclin_C-dom"/>
</dbReference>
<dbReference type="GO" id="GO:0005737">
    <property type="term" value="C:cytoplasm"/>
    <property type="evidence" value="ECO:0000318"/>
    <property type="project" value="GO_Central"/>
</dbReference>
<dbReference type="SUPFAM" id="SSF47954">
    <property type="entry name" value="Cyclin-like"/>
    <property type="match status" value="2"/>
</dbReference>
<dbReference type="STRING" id="35128.B8BZQ6"/>
<dbReference type="PROSITE" id="PS00292">
    <property type="entry name" value="CYCLINS"/>
    <property type="match status" value="1"/>
</dbReference>
<keyword evidence="3" id="KW-0131">Cell cycle</keyword>
<dbReference type="GO" id="GO:0016538">
    <property type="term" value="F:cyclin-dependent protein serine/threonine kinase regulator activity"/>
    <property type="evidence" value="ECO:0000318"/>
    <property type="project" value="GO_Central"/>
</dbReference>
<evidence type="ECO:0000313" key="7">
    <source>
        <dbReference type="Proteomes" id="UP000001449"/>
    </source>
</evidence>
<dbReference type="CDD" id="cd20537">
    <property type="entry name" value="CYCLIN_CCNO-like_rpt2"/>
    <property type="match status" value="1"/>
</dbReference>
<dbReference type="Pfam" id="PF02984">
    <property type="entry name" value="Cyclin_C"/>
    <property type="match status" value="1"/>
</dbReference>
<dbReference type="KEGG" id="tps:THAPSDRAFT_33513"/>
<dbReference type="InterPro" id="IPR039361">
    <property type="entry name" value="Cyclin"/>
</dbReference>
<reference evidence="6 7" key="2">
    <citation type="journal article" date="2008" name="Nature">
        <title>The Phaeodactylum genome reveals the evolutionary history of diatom genomes.</title>
        <authorList>
            <person name="Bowler C."/>
            <person name="Allen A.E."/>
            <person name="Badger J.H."/>
            <person name="Grimwood J."/>
            <person name="Jabbari K."/>
            <person name="Kuo A."/>
            <person name="Maheswari U."/>
            <person name="Martens C."/>
            <person name="Maumus F."/>
            <person name="Otillar R.P."/>
            <person name="Rayko E."/>
            <person name="Salamov A."/>
            <person name="Vandepoele K."/>
            <person name="Beszteri B."/>
            <person name="Gruber A."/>
            <person name="Heijde M."/>
            <person name="Katinka M."/>
            <person name="Mock T."/>
            <person name="Valentin K."/>
            <person name="Verret F."/>
            <person name="Berges J.A."/>
            <person name="Brownlee C."/>
            <person name="Cadoret J.P."/>
            <person name="Chiovitti A."/>
            <person name="Choi C.J."/>
            <person name="Coesel S."/>
            <person name="De Martino A."/>
            <person name="Detter J.C."/>
            <person name="Durkin C."/>
            <person name="Falciatore A."/>
            <person name="Fournet J."/>
            <person name="Haruta M."/>
            <person name="Huysman M.J."/>
            <person name="Jenkins B.D."/>
            <person name="Jiroutova K."/>
            <person name="Jorgensen R.E."/>
            <person name="Joubert Y."/>
            <person name="Kaplan A."/>
            <person name="Kroger N."/>
            <person name="Kroth P.G."/>
            <person name="La Roche J."/>
            <person name="Lindquist E."/>
            <person name="Lommer M."/>
            <person name="Martin-Jezequel V."/>
            <person name="Lopez P.J."/>
            <person name="Lucas S."/>
            <person name="Mangogna M."/>
            <person name="McGinnis K."/>
            <person name="Medlin L.K."/>
            <person name="Montsant A."/>
            <person name="Oudot-Le Secq M.P."/>
            <person name="Napoli C."/>
            <person name="Obornik M."/>
            <person name="Parker M.S."/>
            <person name="Petit J.L."/>
            <person name="Porcel B.M."/>
            <person name="Poulsen N."/>
            <person name="Robison M."/>
            <person name="Rychlewski L."/>
            <person name="Rynearson T.A."/>
            <person name="Schmutz J."/>
            <person name="Shapiro H."/>
            <person name="Siaut M."/>
            <person name="Stanley M."/>
            <person name="Sussman M.R."/>
            <person name="Taylor A.R."/>
            <person name="Vardi A."/>
            <person name="von Dassow P."/>
            <person name="Vyverman W."/>
            <person name="Willis A."/>
            <person name="Wyrwicz L.S."/>
            <person name="Rokhsar D.S."/>
            <person name="Weissenbach J."/>
            <person name="Armbrust E.V."/>
            <person name="Green B.R."/>
            <person name="Van de Peer Y."/>
            <person name="Grigoriev I.V."/>
        </authorList>
    </citation>
    <scope>NUCLEOTIDE SEQUENCE [LARGE SCALE GENOMIC DNA]</scope>
    <source>
        <strain evidence="6 7">CCMP1335</strain>
    </source>
</reference>
<dbReference type="InterPro" id="IPR048258">
    <property type="entry name" value="Cyclins_cyclin-box"/>
</dbReference>